<gene>
    <name evidence="1" type="ORF">ADL15_40250</name>
</gene>
<keyword evidence="2" id="KW-1185">Reference proteome</keyword>
<organism evidence="1 2">
    <name type="scientific">Actinoplanes awajinensis subsp. mycoplanecinus</name>
    <dbReference type="NCBI Taxonomy" id="135947"/>
    <lineage>
        <taxon>Bacteria</taxon>
        <taxon>Bacillati</taxon>
        <taxon>Actinomycetota</taxon>
        <taxon>Actinomycetes</taxon>
        <taxon>Micromonosporales</taxon>
        <taxon>Micromonosporaceae</taxon>
        <taxon>Actinoplanes</taxon>
    </lineage>
</organism>
<accession>A0A101JFV5</accession>
<name>A0A101JFV5_9ACTN</name>
<dbReference type="InterPro" id="IPR011989">
    <property type="entry name" value="ARM-like"/>
</dbReference>
<dbReference type="SUPFAM" id="SSF48371">
    <property type="entry name" value="ARM repeat"/>
    <property type="match status" value="1"/>
</dbReference>
<dbReference type="RefSeq" id="WP_067703262.1">
    <property type="nucleotide sequence ID" value="NZ_LLZH01000311.1"/>
</dbReference>
<dbReference type="Proteomes" id="UP000053244">
    <property type="component" value="Unassembled WGS sequence"/>
</dbReference>
<evidence type="ECO:0008006" key="3">
    <source>
        <dbReference type="Google" id="ProtNLM"/>
    </source>
</evidence>
<proteinExistence type="predicted"/>
<sequence>MIGDLWVQDAERRGVAYRALLAESEQPVSWAGEVWDDVVAHLGDHDNHVRSIAAQLLCNLAAHDTSGRILGDDLEALLTVTKDPRFVTARHSLRSLWRIGLAGGVQRRVLLDVITQRYQDSFAEKNGTLVRSDLVETLRTLHDATSDEAVRTTATALIAAEPDEKYRRKYARHWR</sequence>
<dbReference type="OrthoDB" id="5510862at2"/>
<dbReference type="Gene3D" id="1.25.10.10">
    <property type="entry name" value="Leucine-rich Repeat Variant"/>
    <property type="match status" value="1"/>
</dbReference>
<evidence type="ECO:0000313" key="2">
    <source>
        <dbReference type="Proteomes" id="UP000053244"/>
    </source>
</evidence>
<reference evidence="1 2" key="1">
    <citation type="submission" date="2015-10" db="EMBL/GenBank/DDBJ databases">
        <authorList>
            <person name="Gilbert D.G."/>
        </authorList>
    </citation>
    <scope>NUCLEOTIDE SEQUENCE [LARGE SCALE GENOMIC DNA]</scope>
    <source>
        <strain evidence="1 2">NRRL B-16712</strain>
    </source>
</reference>
<comment type="caution">
    <text evidence="1">The sequence shown here is derived from an EMBL/GenBank/DDBJ whole genome shotgun (WGS) entry which is preliminary data.</text>
</comment>
<protein>
    <recommendedName>
        <fullName evidence="3">HEAT repeat domain-containing protein</fullName>
    </recommendedName>
</protein>
<evidence type="ECO:0000313" key="1">
    <source>
        <dbReference type="EMBL" id="KUL25716.1"/>
    </source>
</evidence>
<dbReference type="EMBL" id="LLZH01000311">
    <property type="protein sequence ID" value="KUL25716.1"/>
    <property type="molecule type" value="Genomic_DNA"/>
</dbReference>
<dbReference type="InterPro" id="IPR016024">
    <property type="entry name" value="ARM-type_fold"/>
</dbReference>
<dbReference type="AlphaFoldDB" id="A0A101JFV5"/>